<dbReference type="Proteomes" id="UP001419268">
    <property type="component" value="Unassembled WGS sequence"/>
</dbReference>
<reference evidence="1 2" key="1">
    <citation type="submission" date="2024-01" db="EMBL/GenBank/DDBJ databases">
        <title>Genome assemblies of Stephania.</title>
        <authorList>
            <person name="Yang L."/>
        </authorList>
    </citation>
    <scope>NUCLEOTIDE SEQUENCE [LARGE SCALE GENOMIC DNA]</scope>
    <source>
        <strain evidence="1">JXDWG</strain>
        <tissue evidence="1">Leaf</tissue>
    </source>
</reference>
<keyword evidence="2" id="KW-1185">Reference proteome</keyword>
<protein>
    <submittedName>
        <fullName evidence="1">Uncharacterized protein</fullName>
    </submittedName>
</protein>
<name>A0AAP0KA19_9MAGN</name>
<dbReference type="EMBL" id="JBBNAG010000003">
    <property type="protein sequence ID" value="KAK9148711.1"/>
    <property type="molecule type" value="Genomic_DNA"/>
</dbReference>
<evidence type="ECO:0000313" key="1">
    <source>
        <dbReference type="EMBL" id="KAK9148711.1"/>
    </source>
</evidence>
<comment type="caution">
    <text evidence="1">The sequence shown here is derived from an EMBL/GenBank/DDBJ whole genome shotgun (WGS) entry which is preliminary data.</text>
</comment>
<evidence type="ECO:0000313" key="2">
    <source>
        <dbReference type="Proteomes" id="UP001419268"/>
    </source>
</evidence>
<dbReference type="AlphaFoldDB" id="A0AAP0KA19"/>
<accession>A0AAP0KA19</accession>
<organism evidence="1 2">
    <name type="scientific">Stephania cephalantha</name>
    <dbReference type="NCBI Taxonomy" id="152367"/>
    <lineage>
        <taxon>Eukaryota</taxon>
        <taxon>Viridiplantae</taxon>
        <taxon>Streptophyta</taxon>
        <taxon>Embryophyta</taxon>
        <taxon>Tracheophyta</taxon>
        <taxon>Spermatophyta</taxon>
        <taxon>Magnoliopsida</taxon>
        <taxon>Ranunculales</taxon>
        <taxon>Menispermaceae</taxon>
        <taxon>Menispermoideae</taxon>
        <taxon>Cissampelideae</taxon>
        <taxon>Stephania</taxon>
    </lineage>
</organism>
<sequence length="101" mass="11095">MWQAADGKEAFKKSCKHVGEGVARVPSLGHVAIGDWLCVAHLLMWQMLIGGDASEDVVGQVASRHVADDRWEISAQEVVRTCGRWCNTHLECVSRGKSDGY</sequence>
<proteinExistence type="predicted"/>
<gene>
    <name evidence="1" type="ORF">Scep_007468</name>
</gene>